<sequence length="406" mass="45342">MDDENTERNGMVLHVLDLPQLYTKPSAQELLNTLTLLTSEPPSWEGSDTEDDETPMTVKSARRQSMSAVKAQPMQINPEGLATYLTRIIASDLRWIEDDSVKEDIWEAASVRLSERSGRTAMGAISRKFRIPAAKDGPSEDIEIHEPALTADNLGLKTWASSYLLSRRLWRLAADESSLPGAKHLPPHSVLELGSGTGLVGLSAAMVMGTDVLLTDLPEIVENLDRNALSNKDILDRHTASAHTAVLDWTDPSSMDLSLKAVKEADYQESQRFRFVLAADPLYSPEHPGWLVQAIMARLSREAGARVVIELPLRIAYQPQVEEFRTRMQAAGLKICNEGYETGYDDWGCQGGRKAVRCWWTVWSWKTAYLGESHAVEHDEMTVQANDMGDSYQQLLDEFKGLNDWD</sequence>
<dbReference type="Proteomes" id="UP000183809">
    <property type="component" value="Unassembled WGS sequence"/>
</dbReference>
<dbReference type="GO" id="GO:0005829">
    <property type="term" value="C:cytosol"/>
    <property type="evidence" value="ECO:0007669"/>
    <property type="project" value="TreeGrafter"/>
</dbReference>
<dbReference type="Pfam" id="PF10294">
    <property type="entry name" value="Methyltransf_16"/>
    <property type="match status" value="1"/>
</dbReference>
<dbReference type="RefSeq" id="XP_020131680.1">
    <property type="nucleotide sequence ID" value="XM_020271714.1"/>
</dbReference>
<keyword evidence="1" id="KW-0489">Methyltransferase</keyword>
<dbReference type="STRING" id="236234.A0A1J9S640"/>
<dbReference type="GO" id="GO:0032259">
    <property type="term" value="P:methylation"/>
    <property type="evidence" value="ECO:0007669"/>
    <property type="project" value="UniProtKB-KW"/>
</dbReference>
<gene>
    <name evidence="1" type="ORF">BKCO1_1700096</name>
</gene>
<name>A0A1J9S640_9PEZI</name>
<accession>A0A1J9S640</accession>
<dbReference type="GO" id="GO:0008757">
    <property type="term" value="F:S-adenosylmethionine-dependent methyltransferase activity"/>
    <property type="evidence" value="ECO:0007669"/>
    <property type="project" value="UniProtKB-ARBA"/>
</dbReference>
<dbReference type="InterPro" id="IPR019410">
    <property type="entry name" value="Methyltransf_16"/>
</dbReference>
<comment type="caution">
    <text evidence="1">The sequence shown here is derived from an EMBL/GenBank/DDBJ whole genome shotgun (WGS) entry which is preliminary data.</text>
</comment>
<evidence type="ECO:0000313" key="2">
    <source>
        <dbReference type="Proteomes" id="UP000183809"/>
    </source>
</evidence>
<dbReference type="AlphaFoldDB" id="A0A1J9S640"/>
<reference evidence="1 2" key="1">
    <citation type="submission" date="2016-10" db="EMBL/GenBank/DDBJ databases">
        <title>Proteomics and genomics reveal pathogen-plant mechanisms compatible with a hemibiotrophic lifestyle of Diplodia corticola.</title>
        <authorList>
            <person name="Fernandes I."/>
            <person name="De Jonge R."/>
            <person name="Van De Peer Y."/>
            <person name="Devreese B."/>
            <person name="Alves A."/>
            <person name="Esteves A.C."/>
        </authorList>
    </citation>
    <scope>NUCLEOTIDE SEQUENCE [LARGE SCALE GENOMIC DNA]</scope>
    <source>
        <strain evidence="1 2">CBS 112549</strain>
    </source>
</reference>
<dbReference type="PANTHER" id="PTHR14614:SF156">
    <property type="entry name" value="PROTEIN-LYSINE N-METHYLTRANSFERASE EFM2"/>
    <property type="match status" value="1"/>
</dbReference>
<evidence type="ECO:0000313" key="1">
    <source>
        <dbReference type="EMBL" id="OJD35420.1"/>
    </source>
</evidence>
<dbReference type="Gene3D" id="3.40.50.150">
    <property type="entry name" value="Vaccinia Virus protein VP39"/>
    <property type="match status" value="1"/>
</dbReference>
<protein>
    <submittedName>
        <fullName evidence="1">Glucose-inducible sam-dependent methyltransferase</fullName>
    </submittedName>
</protein>
<dbReference type="EMBL" id="MNUE01000017">
    <property type="protein sequence ID" value="OJD35420.1"/>
    <property type="molecule type" value="Genomic_DNA"/>
</dbReference>
<keyword evidence="1" id="KW-0808">Transferase</keyword>
<dbReference type="GeneID" id="31011973"/>
<keyword evidence="2" id="KW-1185">Reference proteome</keyword>
<dbReference type="OrthoDB" id="433955at2759"/>
<dbReference type="InterPro" id="IPR029063">
    <property type="entry name" value="SAM-dependent_MTases_sf"/>
</dbReference>
<dbReference type="PANTHER" id="PTHR14614">
    <property type="entry name" value="HEPATOCELLULAR CARCINOMA-ASSOCIATED ANTIGEN"/>
    <property type="match status" value="1"/>
</dbReference>
<organism evidence="1 2">
    <name type="scientific">Diplodia corticola</name>
    <dbReference type="NCBI Taxonomy" id="236234"/>
    <lineage>
        <taxon>Eukaryota</taxon>
        <taxon>Fungi</taxon>
        <taxon>Dikarya</taxon>
        <taxon>Ascomycota</taxon>
        <taxon>Pezizomycotina</taxon>
        <taxon>Dothideomycetes</taxon>
        <taxon>Dothideomycetes incertae sedis</taxon>
        <taxon>Botryosphaeriales</taxon>
        <taxon>Botryosphaeriaceae</taxon>
        <taxon>Diplodia</taxon>
    </lineage>
</organism>
<proteinExistence type="predicted"/>
<dbReference type="SUPFAM" id="SSF53335">
    <property type="entry name" value="S-adenosyl-L-methionine-dependent methyltransferases"/>
    <property type="match status" value="1"/>
</dbReference>